<sequence length="215" mass="22830">MTTAGTPVKLATGATDDYLIGGGTLYFYPISSTLATFPTDEEIEQSQYNVGVCSKGFKITDKPKIEEITDSNQNLIRQFVTQEKLTIKTGVVSWKVQNLSTLSRATYSTNCTSNGALSGEQVATITGSGQLPIYLVRLVNNSLPNGQTIRFTCIAQPGAGFDLAFSDKPTTVNAEMSAIYFIEGFLANIRQAPPIVPATPAPSSGTPSTSPATTT</sequence>
<dbReference type="EMBL" id="PP511706">
    <property type="protein sequence ID" value="XCD06734.1"/>
    <property type="molecule type" value="Genomic_DNA"/>
</dbReference>
<protein>
    <submittedName>
        <fullName evidence="1">Uncharacterized protein</fullName>
    </submittedName>
</protein>
<reference evidence="1" key="1">
    <citation type="submission" date="2024-03" db="EMBL/GenBank/DDBJ databases">
        <title>Diverse circular DNA viruses in blood, oral, and fecal samples of captive lemurs.</title>
        <authorList>
            <person name="Paietta E.N."/>
            <person name="Kraberger S."/>
            <person name="Lund M.C."/>
            <person name="Custer J.M."/>
            <person name="Vargas K.M."/>
            <person name="Ehmke E.E."/>
            <person name="Yoder A.D."/>
            <person name="Varsani A."/>
        </authorList>
    </citation>
    <scope>NUCLEOTIDE SEQUENCE</scope>
    <source>
        <strain evidence="1">Duke_26_2</strain>
    </source>
</reference>
<accession>A0AAU8B5C5</accession>
<proteinExistence type="predicted"/>
<organism evidence="1">
    <name type="scientific">Dulem virus 30</name>
    <dbReference type="NCBI Taxonomy" id="3145748"/>
    <lineage>
        <taxon>Viruses</taxon>
        <taxon>Duplodnaviria</taxon>
        <taxon>Heunggongvirae</taxon>
        <taxon>Uroviricota</taxon>
        <taxon>Caudoviricetes</taxon>
    </lineage>
</organism>
<name>A0AAU8B5C5_9CAUD</name>
<evidence type="ECO:0000313" key="1">
    <source>
        <dbReference type="EMBL" id="XCD06734.1"/>
    </source>
</evidence>